<organism evidence="1 2">
    <name type="scientific">Streptococcus varani</name>
    <dbReference type="NCBI Taxonomy" id="1608583"/>
    <lineage>
        <taxon>Bacteria</taxon>
        <taxon>Bacillati</taxon>
        <taxon>Bacillota</taxon>
        <taxon>Bacilli</taxon>
        <taxon>Lactobacillales</taxon>
        <taxon>Streptococcaceae</taxon>
        <taxon>Streptococcus</taxon>
    </lineage>
</organism>
<protein>
    <submittedName>
        <fullName evidence="1">Uncharacterized protein</fullName>
    </submittedName>
</protein>
<keyword evidence="2" id="KW-1185">Reference proteome</keyword>
<evidence type="ECO:0000313" key="1">
    <source>
        <dbReference type="EMBL" id="CQR25622.1"/>
    </source>
</evidence>
<gene>
    <name evidence="1" type="ORF">BN1356_01964</name>
</gene>
<dbReference type="EMBL" id="CTEN01000004">
    <property type="protein sequence ID" value="CQR25622.1"/>
    <property type="molecule type" value="Genomic_DNA"/>
</dbReference>
<sequence>MKKALSSLLSQRLIGKKIESETEYGERLLS</sequence>
<proteinExistence type="predicted"/>
<accession>A0A0E3WFJ3</accession>
<dbReference type="Proteomes" id="UP000198604">
    <property type="component" value="Unassembled WGS sequence"/>
</dbReference>
<dbReference type="AlphaFoldDB" id="A0A0E3WFJ3"/>
<evidence type="ECO:0000313" key="2">
    <source>
        <dbReference type="Proteomes" id="UP000198604"/>
    </source>
</evidence>
<name>A0A0E3WFJ3_9STRE</name>
<reference evidence="2" key="1">
    <citation type="submission" date="2015-03" db="EMBL/GenBank/DDBJ databases">
        <authorList>
            <person name="Urmite Genomes"/>
        </authorList>
    </citation>
    <scope>NUCLEOTIDE SEQUENCE [LARGE SCALE GENOMIC DNA]</scope>
    <source>
        <strain evidence="2">FF10</strain>
    </source>
</reference>